<dbReference type="PROSITE" id="PS51873">
    <property type="entry name" value="TRIAD"/>
    <property type="match status" value="1"/>
</dbReference>
<dbReference type="InterPro" id="IPR002867">
    <property type="entry name" value="IBR_dom"/>
</dbReference>
<organism evidence="16">
    <name type="scientific">Davidia involucrata</name>
    <name type="common">Dove tree</name>
    <dbReference type="NCBI Taxonomy" id="16924"/>
    <lineage>
        <taxon>Eukaryota</taxon>
        <taxon>Viridiplantae</taxon>
        <taxon>Streptophyta</taxon>
        <taxon>Embryophyta</taxon>
        <taxon>Tracheophyta</taxon>
        <taxon>Spermatophyta</taxon>
        <taxon>Magnoliopsida</taxon>
        <taxon>eudicotyledons</taxon>
        <taxon>Gunneridae</taxon>
        <taxon>Pentapetalae</taxon>
        <taxon>asterids</taxon>
        <taxon>Cornales</taxon>
        <taxon>Nyssaceae</taxon>
        <taxon>Davidia</taxon>
    </lineage>
</organism>
<evidence type="ECO:0000256" key="10">
    <source>
        <dbReference type="ARBA" id="ARBA00022786"/>
    </source>
</evidence>
<dbReference type="PROSITE" id="PS00518">
    <property type="entry name" value="ZF_RING_1"/>
    <property type="match status" value="1"/>
</dbReference>
<evidence type="ECO:0000256" key="9">
    <source>
        <dbReference type="ARBA" id="ARBA00022771"/>
    </source>
</evidence>
<protein>
    <recommendedName>
        <fullName evidence="5">RBR-type E3 ubiquitin transferase</fullName>
        <ecNumber evidence="5">2.3.2.31</ecNumber>
    </recommendedName>
</protein>
<comment type="catalytic activity">
    <reaction evidence="1">
        <text>[E2 ubiquitin-conjugating enzyme]-S-ubiquitinyl-L-cysteine + [acceptor protein]-L-lysine = [E2 ubiquitin-conjugating enzyme]-L-cysteine + [acceptor protein]-N(6)-ubiquitinyl-L-lysine.</text>
        <dbReference type="EC" id="2.3.2.31"/>
    </reaction>
</comment>
<reference evidence="16" key="1">
    <citation type="submission" date="2019-08" db="EMBL/GenBank/DDBJ databases">
        <title>Reference gene set and small RNA set construction with multiple tissues from Davidia involucrata Baill.</title>
        <authorList>
            <person name="Yang H."/>
            <person name="Zhou C."/>
            <person name="Li G."/>
            <person name="Wang J."/>
            <person name="Gao P."/>
            <person name="Wang M."/>
            <person name="Wang R."/>
            <person name="Zhao Y."/>
        </authorList>
    </citation>
    <scope>NUCLEOTIDE SEQUENCE</scope>
    <source>
        <tissue evidence="16">Mixed with DoveR01_LX</tissue>
    </source>
</reference>
<dbReference type="PANTHER" id="PTHR11685">
    <property type="entry name" value="RBR FAMILY RING FINGER AND IBR DOMAIN-CONTAINING"/>
    <property type="match status" value="1"/>
</dbReference>
<dbReference type="SUPFAM" id="SSF57850">
    <property type="entry name" value="RING/U-box"/>
    <property type="match status" value="3"/>
</dbReference>
<evidence type="ECO:0000256" key="4">
    <source>
        <dbReference type="ARBA" id="ARBA00005884"/>
    </source>
</evidence>
<dbReference type="Pfam" id="PF00097">
    <property type="entry name" value="zf-C3HC4"/>
    <property type="match status" value="1"/>
</dbReference>
<dbReference type="EC" id="2.3.2.31" evidence="5"/>
<dbReference type="InterPro" id="IPR001841">
    <property type="entry name" value="Znf_RING"/>
</dbReference>
<dbReference type="InterPro" id="IPR017907">
    <property type="entry name" value="Znf_RING_CS"/>
</dbReference>
<evidence type="ECO:0000313" key="16">
    <source>
        <dbReference type="EMBL" id="MPA71424.1"/>
    </source>
</evidence>
<evidence type="ECO:0000256" key="1">
    <source>
        <dbReference type="ARBA" id="ARBA00001798"/>
    </source>
</evidence>
<comment type="cofactor">
    <cofactor evidence="2">
        <name>Zn(2+)</name>
        <dbReference type="ChEBI" id="CHEBI:29105"/>
    </cofactor>
</comment>
<accession>A0A5B7BSE3</accession>
<dbReference type="Gene3D" id="1.20.120.1750">
    <property type="match status" value="1"/>
</dbReference>
<gene>
    <name evidence="16" type="ORF">Din_040865</name>
</gene>
<evidence type="ECO:0000256" key="8">
    <source>
        <dbReference type="ARBA" id="ARBA00022737"/>
    </source>
</evidence>
<keyword evidence="6" id="KW-0808">Transferase</keyword>
<evidence type="ECO:0000256" key="11">
    <source>
        <dbReference type="ARBA" id="ARBA00022833"/>
    </source>
</evidence>
<evidence type="ECO:0000256" key="5">
    <source>
        <dbReference type="ARBA" id="ARBA00012251"/>
    </source>
</evidence>
<evidence type="ECO:0000259" key="15">
    <source>
        <dbReference type="PROSITE" id="PS51873"/>
    </source>
</evidence>
<evidence type="ECO:0000256" key="7">
    <source>
        <dbReference type="ARBA" id="ARBA00022723"/>
    </source>
</evidence>
<dbReference type="SMART" id="SM00647">
    <property type="entry name" value="IBR"/>
    <property type="match status" value="2"/>
</dbReference>
<dbReference type="InterPro" id="IPR013083">
    <property type="entry name" value="Znf_RING/FYVE/PHD"/>
</dbReference>
<dbReference type="AlphaFoldDB" id="A0A5B7BSE3"/>
<keyword evidence="11" id="KW-0862">Zinc</keyword>
<sequence>MAKESTSGDLFIDDFNISSLFTEKEDQDEVLEVDLFIDDFYLSVLFTEDEDQDEVVTISDAEYAEELQFQEALMGSMITSQMSNNPPPSSSTSNPEVPMEVATEAGKSSFSICEICVEDKESDEMFTNESCDHSFCTDCIGKHVATKIQENIQVVTCPGLDCKGVIEIDACRSVIPKEVLDRWDEAICESLILASQKFYCPFRDCSAMLVNDGVEVIRESECPICRRLFCAQCDVPWHSGVECEEFQILNEDEKGREDLMVRELARDKHWMRCPNCKFIVEKSEGCLHMTCRCQFQFCYQCGATWSNTHGSCQIP</sequence>
<evidence type="ECO:0000256" key="2">
    <source>
        <dbReference type="ARBA" id="ARBA00001947"/>
    </source>
</evidence>
<dbReference type="PROSITE" id="PS50089">
    <property type="entry name" value="ZF_RING_2"/>
    <property type="match status" value="1"/>
</dbReference>
<feature type="region of interest" description="Disordered" evidence="13">
    <location>
        <begin position="79"/>
        <end position="98"/>
    </location>
</feature>
<dbReference type="GO" id="GO:0008270">
    <property type="term" value="F:zinc ion binding"/>
    <property type="evidence" value="ECO:0007669"/>
    <property type="project" value="UniProtKB-KW"/>
</dbReference>
<dbReference type="Pfam" id="PF01485">
    <property type="entry name" value="IBR"/>
    <property type="match status" value="2"/>
</dbReference>
<dbReference type="CDD" id="cd22584">
    <property type="entry name" value="Rcat_RBR_unk"/>
    <property type="match status" value="1"/>
</dbReference>
<evidence type="ECO:0000256" key="3">
    <source>
        <dbReference type="ARBA" id="ARBA00003976"/>
    </source>
</evidence>
<dbReference type="InterPro" id="IPR018957">
    <property type="entry name" value="Znf_C3HC4_RING-type"/>
</dbReference>
<dbReference type="GO" id="GO:0016567">
    <property type="term" value="P:protein ubiquitination"/>
    <property type="evidence" value="ECO:0007669"/>
    <property type="project" value="UniProtKB-UniPathway"/>
</dbReference>
<comment type="function">
    <text evidence="3">Might act as an E3 ubiquitin-protein ligase, or as part of E3 complex, which accepts ubiquitin from specific E2 ubiquitin-conjugating enzymes and then transfers it to substrates.</text>
</comment>
<feature type="domain" description="RING-type" evidence="15">
    <location>
        <begin position="109"/>
        <end position="315"/>
    </location>
</feature>
<evidence type="ECO:0000256" key="12">
    <source>
        <dbReference type="PROSITE-ProRule" id="PRU00175"/>
    </source>
</evidence>
<dbReference type="UniPathway" id="UPA00143"/>
<evidence type="ECO:0000256" key="6">
    <source>
        <dbReference type="ARBA" id="ARBA00022679"/>
    </source>
</evidence>
<dbReference type="EMBL" id="GHES01040865">
    <property type="protein sequence ID" value="MPA71424.1"/>
    <property type="molecule type" value="Transcribed_RNA"/>
</dbReference>
<comment type="similarity">
    <text evidence="4">Belongs to the RBR family. Ariadne subfamily.</text>
</comment>
<dbReference type="Gene3D" id="3.30.40.10">
    <property type="entry name" value="Zinc/RING finger domain, C3HC4 (zinc finger)"/>
    <property type="match status" value="1"/>
</dbReference>
<proteinExistence type="inferred from homology"/>
<evidence type="ECO:0000256" key="13">
    <source>
        <dbReference type="SAM" id="MobiDB-lite"/>
    </source>
</evidence>
<keyword evidence="9 12" id="KW-0863">Zinc-finger</keyword>
<dbReference type="FunFam" id="1.20.120.1750:FF:000018">
    <property type="entry name" value="RBR-type E3 ubiquitin transferase"/>
    <property type="match status" value="1"/>
</dbReference>
<keyword evidence="8" id="KW-0677">Repeat</keyword>
<keyword evidence="10" id="KW-0833">Ubl conjugation pathway</keyword>
<feature type="domain" description="RING-type" evidence="14">
    <location>
        <begin position="113"/>
        <end position="158"/>
    </location>
</feature>
<evidence type="ECO:0000259" key="14">
    <source>
        <dbReference type="PROSITE" id="PS50089"/>
    </source>
</evidence>
<dbReference type="CDD" id="cd22582">
    <property type="entry name" value="BRcat_RBR_unk"/>
    <property type="match status" value="1"/>
</dbReference>
<dbReference type="FunFam" id="3.30.40.10:FF:000230">
    <property type="entry name" value="RBR-type E3 ubiquitin transferase"/>
    <property type="match status" value="1"/>
</dbReference>
<dbReference type="InterPro" id="IPR031127">
    <property type="entry name" value="E3_UB_ligase_RBR"/>
</dbReference>
<dbReference type="InterPro" id="IPR044066">
    <property type="entry name" value="TRIAD_supradom"/>
</dbReference>
<name>A0A5B7BSE3_DAVIN</name>
<keyword evidence="7" id="KW-0479">Metal-binding</keyword>
<dbReference type="GO" id="GO:0061630">
    <property type="term" value="F:ubiquitin protein ligase activity"/>
    <property type="evidence" value="ECO:0007669"/>
    <property type="project" value="UniProtKB-EC"/>
</dbReference>